<feature type="domain" description="Glycosyl transferase family 1" evidence="1">
    <location>
        <begin position="201"/>
        <end position="360"/>
    </location>
</feature>
<dbReference type="CDD" id="cd03801">
    <property type="entry name" value="GT4_PimA-like"/>
    <property type="match status" value="1"/>
</dbReference>
<dbReference type="AlphaFoldDB" id="A0A0G0K653"/>
<dbReference type="GO" id="GO:0016757">
    <property type="term" value="F:glycosyltransferase activity"/>
    <property type="evidence" value="ECO:0007669"/>
    <property type="project" value="InterPro"/>
</dbReference>
<evidence type="ECO:0000313" key="4">
    <source>
        <dbReference type="EMBL" id="KKQ74302.1"/>
    </source>
</evidence>
<evidence type="ECO:0000259" key="2">
    <source>
        <dbReference type="Pfam" id="PF08241"/>
    </source>
</evidence>
<dbReference type="Pfam" id="PF13439">
    <property type="entry name" value="Glyco_transf_4"/>
    <property type="match status" value="1"/>
</dbReference>
<evidence type="ECO:0000259" key="3">
    <source>
        <dbReference type="Pfam" id="PF13439"/>
    </source>
</evidence>
<dbReference type="Gene3D" id="3.40.50.150">
    <property type="entry name" value="Vaccinia Virus protein VP39"/>
    <property type="match status" value="1"/>
</dbReference>
<dbReference type="Pfam" id="PF00534">
    <property type="entry name" value="Glycos_transf_1"/>
    <property type="match status" value="1"/>
</dbReference>
<dbReference type="GO" id="GO:0008757">
    <property type="term" value="F:S-adenosylmethionine-dependent methyltransferase activity"/>
    <property type="evidence" value="ECO:0007669"/>
    <property type="project" value="InterPro"/>
</dbReference>
<proteinExistence type="predicted"/>
<comment type="caution">
    <text evidence="4">The sequence shown here is derived from an EMBL/GenBank/DDBJ whole genome shotgun (WGS) entry which is preliminary data.</text>
</comment>
<dbReference type="EMBL" id="LBUZ01000035">
    <property type="protein sequence ID" value="KKQ74302.1"/>
    <property type="molecule type" value="Genomic_DNA"/>
</dbReference>
<dbReference type="InterPro" id="IPR013216">
    <property type="entry name" value="Methyltransf_11"/>
</dbReference>
<name>A0A0G0K653_9BACT</name>
<evidence type="ECO:0000259" key="1">
    <source>
        <dbReference type="Pfam" id="PF00534"/>
    </source>
</evidence>
<dbReference type="PANTHER" id="PTHR45947:SF3">
    <property type="entry name" value="SULFOQUINOVOSYL TRANSFERASE SQD2"/>
    <property type="match status" value="1"/>
</dbReference>
<keyword evidence="4" id="KW-0489">Methyltransferase</keyword>
<dbReference type="Proteomes" id="UP000034181">
    <property type="component" value="Unassembled WGS sequence"/>
</dbReference>
<dbReference type="SUPFAM" id="SSF53335">
    <property type="entry name" value="S-adenosyl-L-methionine-dependent methyltransferases"/>
    <property type="match status" value="1"/>
</dbReference>
<dbReference type="InterPro" id="IPR001296">
    <property type="entry name" value="Glyco_trans_1"/>
</dbReference>
<dbReference type="CDD" id="cd02440">
    <property type="entry name" value="AdoMet_MTases"/>
    <property type="match status" value="1"/>
</dbReference>
<evidence type="ECO:0000313" key="5">
    <source>
        <dbReference type="Proteomes" id="UP000034181"/>
    </source>
</evidence>
<dbReference type="SUPFAM" id="SSF53756">
    <property type="entry name" value="UDP-Glycosyltransferase/glycogen phosphorylase"/>
    <property type="match status" value="1"/>
</dbReference>
<accession>A0A0G0K653</accession>
<organism evidence="4 5">
    <name type="scientific">Candidatus Woesebacteria bacterium GW2011_GWB1_38_5b</name>
    <dbReference type="NCBI Taxonomy" id="1618569"/>
    <lineage>
        <taxon>Bacteria</taxon>
        <taxon>Candidatus Woeseibacteriota</taxon>
    </lineage>
</organism>
<dbReference type="Gene3D" id="3.40.50.2000">
    <property type="entry name" value="Glycogen Phosphorylase B"/>
    <property type="match status" value="2"/>
</dbReference>
<protein>
    <submittedName>
        <fullName evidence="4">Methyltransferase type 11</fullName>
    </submittedName>
</protein>
<keyword evidence="4" id="KW-0808">Transferase</keyword>
<dbReference type="GO" id="GO:0032259">
    <property type="term" value="P:methylation"/>
    <property type="evidence" value="ECO:0007669"/>
    <property type="project" value="UniProtKB-KW"/>
</dbReference>
<dbReference type="PANTHER" id="PTHR45947">
    <property type="entry name" value="SULFOQUINOVOSYL TRANSFERASE SQD2"/>
    <property type="match status" value="1"/>
</dbReference>
<dbReference type="InterPro" id="IPR029063">
    <property type="entry name" value="SAM-dependent_MTases_sf"/>
</dbReference>
<dbReference type="Pfam" id="PF08241">
    <property type="entry name" value="Methyltransf_11"/>
    <property type="match status" value="1"/>
</dbReference>
<feature type="domain" description="Methyltransferase type 11" evidence="2">
    <location>
        <begin position="423"/>
        <end position="517"/>
    </location>
</feature>
<gene>
    <name evidence="4" type="ORF">US96_C0035G0006</name>
</gene>
<dbReference type="InterPro" id="IPR050194">
    <property type="entry name" value="Glycosyltransferase_grp1"/>
</dbReference>
<feature type="domain" description="Glycosyltransferase subfamily 4-like N-terminal" evidence="3">
    <location>
        <begin position="18"/>
        <end position="192"/>
    </location>
</feature>
<sequence length="661" mass="75365">MKQPRILLLTPAFRPNLGGVETHLEDLTDYLNDNGYRVTVLTYQPITTPVPGKGFEIKRNLTVRRFNWFSGNYFPKFVNMHPVFNFLYLTPYLFLRAFFHLLRYRNNYDLIHAIGLSSSFSAKFFKIFFGIPFVYTSENLYFFPKDSLYEKVARWVFIDAEFLLPHSVQSGEELVKLGIPAERVRVFSHWVNQKKFKPQNKKRLKKELGWDDKFTVLYVARLIPEKGISLFINSAKKVKADMQFKVIGDDGPELPAVKKAEKELTNFEYIGPVSYDKLARYYAASDVFVYPALYEEDVARTLLEAMSTGTPVINTNPGSGAYKLSAKVGFVIKPTASDLASKLDKLARDKELWSKLSAGALKFSENFGDKLAKTITNSYSDVFAKNKLSKLGSLLENTGDLCLKRRSREIITGLAPRNNHKVLDAGCGDGFFLHLLSKTTGSELTGLDDNPKALALAKKYVKSKKMKLINGDVLNMPFKDNTFDRIICSEVLEHLPNDIVGLKEFKRVLKKGGLVAITVPCKNYPFLWDPINWLLEHAIGFHIKNGFWAGLWNQHFRLYTPDTLKKAVTDAGLTIVDIKTVTHYCLPFNHYLLNLGYRLRKSDLVSMSTEKSLSKFSDTRPSEKGLYQRFLDFANYVDRFNDRNFSLDSSAVGVFLLARKP</sequence>
<reference evidence="4 5" key="1">
    <citation type="journal article" date="2015" name="Nature">
        <title>rRNA introns, odd ribosomes, and small enigmatic genomes across a large radiation of phyla.</title>
        <authorList>
            <person name="Brown C.T."/>
            <person name="Hug L.A."/>
            <person name="Thomas B.C."/>
            <person name="Sharon I."/>
            <person name="Castelle C.J."/>
            <person name="Singh A."/>
            <person name="Wilkins M.J."/>
            <person name="Williams K.H."/>
            <person name="Banfield J.F."/>
        </authorList>
    </citation>
    <scope>NUCLEOTIDE SEQUENCE [LARGE SCALE GENOMIC DNA]</scope>
</reference>
<dbReference type="InterPro" id="IPR028098">
    <property type="entry name" value="Glyco_trans_4-like_N"/>
</dbReference>